<protein>
    <submittedName>
        <fullName evidence="2">Uncharacterized protein</fullName>
    </submittedName>
</protein>
<feature type="compositionally biased region" description="Basic and acidic residues" evidence="1">
    <location>
        <begin position="1"/>
        <end position="22"/>
    </location>
</feature>
<feature type="region of interest" description="Disordered" evidence="1">
    <location>
        <begin position="1"/>
        <end position="70"/>
    </location>
</feature>
<accession>A0A7S3YMG6</accession>
<proteinExistence type="predicted"/>
<feature type="compositionally biased region" description="Polar residues" evidence="1">
    <location>
        <begin position="43"/>
        <end position="65"/>
    </location>
</feature>
<gene>
    <name evidence="2" type="ORF">LGLO00237_LOCUS8065</name>
</gene>
<reference evidence="2" key="1">
    <citation type="submission" date="2021-01" db="EMBL/GenBank/DDBJ databases">
        <authorList>
            <person name="Corre E."/>
            <person name="Pelletier E."/>
            <person name="Niang G."/>
            <person name="Scheremetjew M."/>
            <person name="Finn R."/>
            <person name="Kale V."/>
            <person name="Holt S."/>
            <person name="Cochrane G."/>
            <person name="Meng A."/>
            <person name="Brown T."/>
            <person name="Cohen L."/>
        </authorList>
    </citation>
    <scope>NUCLEOTIDE SEQUENCE</scope>
    <source>
        <strain evidence="2">CCCM811</strain>
    </source>
</reference>
<evidence type="ECO:0000313" key="2">
    <source>
        <dbReference type="EMBL" id="CAE0656287.1"/>
    </source>
</evidence>
<sequence length="128" mass="14336">MSETPRKMSIKDLHKRNNEKQQNKNQSNGPKRANPLFTLPEKPTTTANKRAKKNNTTPTQGQQNEGWGAMPCSSPNVVGIRVCALSSRLGRRGEKTWAWRMIKPFFSLVSFSSSSQSAHHTPLPSTFI</sequence>
<dbReference type="AlphaFoldDB" id="A0A7S3YMG6"/>
<organism evidence="2">
    <name type="scientific">Lotharella globosa</name>
    <dbReference type="NCBI Taxonomy" id="91324"/>
    <lineage>
        <taxon>Eukaryota</taxon>
        <taxon>Sar</taxon>
        <taxon>Rhizaria</taxon>
        <taxon>Cercozoa</taxon>
        <taxon>Chlorarachniophyceae</taxon>
        <taxon>Lotharella</taxon>
    </lineage>
</organism>
<name>A0A7S3YMG6_9EUKA</name>
<evidence type="ECO:0000256" key="1">
    <source>
        <dbReference type="SAM" id="MobiDB-lite"/>
    </source>
</evidence>
<dbReference type="EMBL" id="HBIV01010764">
    <property type="protein sequence ID" value="CAE0656287.1"/>
    <property type="molecule type" value="Transcribed_RNA"/>
</dbReference>